<feature type="compositionally biased region" description="Basic residues" evidence="1">
    <location>
        <begin position="52"/>
        <end position="69"/>
    </location>
</feature>
<accession>A0A6J4Q9F7</accession>
<gene>
    <name evidence="2" type="ORF">AVDCRST_MAG66-3459</name>
</gene>
<feature type="compositionally biased region" description="Basic and acidic residues" evidence="1">
    <location>
        <begin position="182"/>
        <end position="202"/>
    </location>
</feature>
<feature type="region of interest" description="Disordered" evidence="1">
    <location>
        <begin position="140"/>
        <end position="295"/>
    </location>
</feature>
<sequence length="295" mass="32550">DGPRPGGGAGRRAVRGPPDPAGPGPAGPGPAPRPRRPAGARAAPRRGDRHPGARPRRARRRLGDRRPHRADRPVLPQHALRHLGDRDRRGDRGQCPVRHGLHVLLDHPRLPARHAGRRRDRPVVLVVAALRDGRRAVRDRVRGDAEAGAGPDRRAGARHRHLVEGRDGDSTGDRGAGAQRLRRCEGRRPRPDPDAGLPRREPVAGLHQGRGADGPAVDRVGPARDHRPGARRRDRRRVHRLHAGHRPDDPVRRHHVRDRADLGRHRHPRGPVDAALRRGRRGRAPLPVLPARHPL</sequence>
<dbReference type="AlphaFoldDB" id="A0A6J4Q9F7"/>
<evidence type="ECO:0000313" key="2">
    <source>
        <dbReference type="EMBL" id="CAA9434126.1"/>
    </source>
</evidence>
<feature type="region of interest" description="Disordered" evidence="1">
    <location>
        <begin position="1"/>
        <end position="95"/>
    </location>
</feature>
<feature type="compositionally biased region" description="Basic residues" evidence="1">
    <location>
        <begin position="33"/>
        <end position="44"/>
    </location>
</feature>
<evidence type="ECO:0000256" key="1">
    <source>
        <dbReference type="SAM" id="MobiDB-lite"/>
    </source>
</evidence>
<proteinExistence type="predicted"/>
<protein>
    <submittedName>
        <fullName evidence="2">Hydroxymethylpyrimidine ABC transporter, transmembrane component</fullName>
    </submittedName>
</protein>
<feature type="compositionally biased region" description="Gly residues" evidence="1">
    <location>
        <begin position="1"/>
        <end position="10"/>
    </location>
</feature>
<name>A0A6J4Q9F7_9PSEU</name>
<reference evidence="2" key="1">
    <citation type="submission" date="2020-02" db="EMBL/GenBank/DDBJ databases">
        <authorList>
            <person name="Meier V. D."/>
        </authorList>
    </citation>
    <scope>NUCLEOTIDE SEQUENCE</scope>
    <source>
        <strain evidence="2">AVDCRST_MAG66</strain>
    </source>
</reference>
<feature type="compositionally biased region" description="Basic and acidic residues" evidence="1">
    <location>
        <begin position="162"/>
        <end position="172"/>
    </location>
</feature>
<organism evidence="2">
    <name type="scientific">uncultured Pseudonocardia sp</name>
    <dbReference type="NCBI Taxonomy" id="211455"/>
    <lineage>
        <taxon>Bacteria</taxon>
        <taxon>Bacillati</taxon>
        <taxon>Actinomycetota</taxon>
        <taxon>Actinomycetes</taxon>
        <taxon>Pseudonocardiales</taxon>
        <taxon>Pseudonocardiaceae</taxon>
        <taxon>Pseudonocardia</taxon>
        <taxon>environmental samples</taxon>
    </lineage>
</organism>
<keyword evidence="2" id="KW-0812">Transmembrane</keyword>
<feature type="compositionally biased region" description="Pro residues" evidence="1">
    <location>
        <begin position="17"/>
        <end position="32"/>
    </location>
</feature>
<feature type="compositionally biased region" description="Low complexity" evidence="1">
    <location>
        <begin position="284"/>
        <end position="295"/>
    </location>
</feature>
<feature type="compositionally biased region" description="Basic and acidic residues" evidence="1">
    <location>
        <begin position="82"/>
        <end position="92"/>
    </location>
</feature>
<feature type="compositionally biased region" description="Basic and acidic residues" evidence="1">
    <location>
        <begin position="140"/>
        <end position="155"/>
    </location>
</feature>
<feature type="compositionally biased region" description="Basic residues" evidence="1">
    <location>
        <begin position="229"/>
        <end position="244"/>
    </location>
</feature>
<keyword evidence="2" id="KW-0472">Membrane</keyword>
<feature type="non-terminal residue" evidence="2">
    <location>
        <position position="295"/>
    </location>
</feature>
<dbReference type="EMBL" id="CADCUS010000497">
    <property type="protein sequence ID" value="CAA9434126.1"/>
    <property type="molecule type" value="Genomic_DNA"/>
</dbReference>
<feature type="non-terminal residue" evidence="2">
    <location>
        <position position="1"/>
    </location>
</feature>